<evidence type="ECO:0000313" key="3">
    <source>
        <dbReference type="Proteomes" id="UP000068382"/>
    </source>
</evidence>
<dbReference type="AlphaFoldDB" id="A0A132C3Q6"/>
<name>A0A132C3Q6_9RHOB</name>
<keyword evidence="1" id="KW-1133">Transmembrane helix</keyword>
<keyword evidence="1" id="KW-0812">Transmembrane</keyword>
<organism evidence="2 3">
    <name type="scientific">Tritonibacter horizontis</name>
    <dbReference type="NCBI Taxonomy" id="1768241"/>
    <lineage>
        <taxon>Bacteria</taxon>
        <taxon>Pseudomonadati</taxon>
        <taxon>Pseudomonadota</taxon>
        <taxon>Alphaproteobacteria</taxon>
        <taxon>Rhodobacterales</taxon>
        <taxon>Paracoccaceae</taxon>
        <taxon>Tritonibacter</taxon>
    </lineage>
</organism>
<dbReference type="GO" id="GO:0005886">
    <property type="term" value="C:plasma membrane"/>
    <property type="evidence" value="ECO:0007669"/>
    <property type="project" value="TreeGrafter"/>
</dbReference>
<keyword evidence="3" id="KW-1185">Reference proteome</keyword>
<gene>
    <name evidence="2" type="primary">ybaN</name>
    <name evidence="2" type="ORF">TRIHO_01560</name>
</gene>
<dbReference type="PANTHER" id="PTHR35813:SF1">
    <property type="entry name" value="INNER MEMBRANE PROTEIN YBAN"/>
    <property type="match status" value="1"/>
</dbReference>
<dbReference type="Pfam" id="PF04304">
    <property type="entry name" value="DUF454"/>
    <property type="match status" value="1"/>
</dbReference>
<dbReference type="Proteomes" id="UP000068382">
    <property type="component" value="Unassembled WGS sequence"/>
</dbReference>
<dbReference type="PIRSF" id="PIRSF016789">
    <property type="entry name" value="DUF454"/>
    <property type="match status" value="1"/>
</dbReference>
<feature type="transmembrane region" description="Helical" evidence="1">
    <location>
        <begin position="6"/>
        <end position="39"/>
    </location>
</feature>
<protein>
    <submittedName>
        <fullName evidence="2">Inner membrane protein YbaN</fullName>
    </submittedName>
</protein>
<dbReference type="PANTHER" id="PTHR35813">
    <property type="entry name" value="INNER MEMBRANE PROTEIN YBAN"/>
    <property type="match status" value="1"/>
</dbReference>
<dbReference type="RefSeq" id="WP_068239308.1">
    <property type="nucleotide sequence ID" value="NZ_LPUY01000008.1"/>
</dbReference>
<sequence length="117" mass="12928">MKVIYLFLGLISLLLATLGVILPLLPTVPFLLLSAFFFARSSERLHRWLMEHRVFGPLILDWQQHGAISPRAKKAATVSIAAVFTISLVLQVPAPLLLIQAAALSLVTLFIWSRPNG</sequence>
<dbReference type="OrthoDB" id="9816293at2"/>
<dbReference type="InterPro" id="IPR007401">
    <property type="entry name" value="DUF454"/>
</dbReference>
<dbReference type="EMBL" id="LPUY01000008">
    <property type="protein sequence ID" value="KUP94822.1"/>
    <property type="molecule type" value="Genomic_DNA"/>
</dbReference>
<accession>A0A132C3Q6</accession>
<proteinExistence type="predicted"/>
<evidence type="ECO:0000256" key="1">
    <source>
        <dbReference type="SAM" id="Phobius"/>
    </source>
</evidence>
<comment type="caution">
    <text evidence="2">The sequence shown here is derived from an EMBL/GenBank/DDBJ whole genome shotgun (WGS) entry which is preliminary data.</text>
</comment>
<reference evidence="2 3" key="1">
    <citation type="submission" date="2015-12" db="EMBL/GenBank/DDBJ databases">
        <title>Genome sequence of the marine Rhodobacteraceae strain O3.65, Candidatus Tritonibacter horizontis.</title>
        <authorList>
            <person name="Poehlein A."/>
            <person name="Giebel H.A."/>
            <person name="Voget S."/>
            <person name="Brinkhoff T."/>
        </authorList>
    </citation>
    <scope>NUCLEOTIDE SEQUENCE [LARGE SCALE GENOMIC DNA]</scope>
    <source>
        <strain evidence="2 3">O3.65</strain>
    </source>
</reference>
<evidence type="ECO:0000313" key="2">
    <source>
        <dbReference type="EMBL" id="KUP94822.1"/>
    </source>
</evidence>
<keyword evidence="1" id="KW-0472">Membrane</keyword>